<gene>
    <name evidence="2" type="ORF">HPF_08270</name>
</gene>
<dbReference type="InterPro" id="IPR021362">
    <property type="entry name" value="DUF2834"/>
</dbReference>
<proteinExistence type="predicted"/>
<sequence length="114" mass="12618">MTTPPPKPITRWYLALALAGLVGTWFFNLQYFLSGGSVAPDRFWADAMVNPLTSAITVDVYLSALVFAVWVWRETAPLSRWRALAWIALCFGVGLAVALPLYLAHRGVAIAPRR</sequence>
<protein>
    <recommendedName>
        <fullName evidence="4">DUF2834 domain-containing protein</fullName>
    </recommendedName>
</protein>
<accession>A0A4P6WZB8</accession>
<dbReference type="AlphaFoldDB" id="A0A4P6WZB8"/>
<evidence type="ECO:0008006" key="4">
    <source>
        <dbReference type="Google" id="ProtNLM"/>
    </source>
</evidence>
<evidence type="ECO:0000256" key="1">
    <source>
        <dbReference type="SAM" id="Phobius"/>
    </source>
</evidence>
<reference evidence="2 3" key="1">
    <citation type="submission" date="2019-03" db="EMBL/GenBank/DDBJ databases">
        <authorList>
            <person name="Sebastian G."/>
            <person name="Baumann P."/>
            <person name="Ruckert C."/>
            <person name="Kalinowski J."/>
            <person name="Nebel B."/>
            <person name="Takors R."/>
            <person name="Blombach B."/>
        </authorList>
    </citation>
    <scope>NUCLEOTIDE SEQUENCE [LARGE SCALE GENOMIC DNA]</scope>
    <source>
        <strain evidence="2 3">DSM 1084</strain>
    </source>
</reference>
<dbReference type="Proteomes" id="UP000293912">
    <property type="component" value="Chromosome"/>
</dbReference>
<keyword evidence="1" id="KW-0472">Membrane</keyword>
<feature type="transmembrane region" description="Helical" evidence="1">
    <location>
        <begin position="52"/>
        <end position="72"/>
    </location>
</feature>
<feature type="transmembrane region" description="Helical" evidence="1">
    <location>
        <begin position="12"/>
        <end position="32"/>
    </location>
</feature>
<keyword evidence="1" id="KW-0812">Transmembrane</keyword>
<dbReference type="KEGG" id="hpse:HPF_08270"/>
<feature type="transmembrane region" description="Helical" evidence="1">
    <location>
        <begin position="84"/>
        <end position="104"/>
    </location>
</feature>
<name>A0A4P6WZB8_HYDPS</name>
<evidence type="ECO:0000313" key="2">
    <source>
        <dbReference type="EMBL" id="QBM27676.1"/>
    </source>
</evidence>
<organism evidence="2 3">
    <name type="scientific">Hydrogenophaga pseudoflava</name>
    <name type="common">Pseudomonas carboxydoflava</name>
    <dbReference type="NCBI Taxonomy" id="47421"/>
    <lineage>
        <taxon>Bacteria</taxon>
        <taxon>Pseudomonadati</taxon>
        <taxon>Pseudomonadota</taxon>
        <taxon>Betaproteobacteria</taxon>
        <taxon>Burkholderiales</taxon>
        <taxon>Comamonadaceae</taxon>
        <taxon>Hydrogenophaga</taxon>
    </lineage>
</organism>
<keyword evidence="1" id="KW-1133">Transmembrane helix</keyword>
<evidence type="ECO:0000313" key="3">
    <source>
        <dbReference type="Proteomes" id="UP000293912"/>
    </source>
</evidence>
<dbReference type="RefSeq" id="WP_133156292.1">
    <property type="nucleotide sequence ID" value="NZ_CP037867.1"/>
</dbReference>
<dbReference type="Pfam" id="PF11196">
    <property type="entry name" value="DUF2834"/>
    <property type="match status" value="1"/>
</dbReference>
<keyword evidence="3" id="KW-1185">Reference proteome</keyword>
<dbReference type="EMBL" id="CP037867">
    <property type="protein sequence ID" value="QBM27676.1"/>
    <property type="molecule type" value="Genomic_DNA"/>
</dbReference>